<keyword evidence="10" id="KW-1185">Reference proteome</keyword>
<dbReference type="GO" id="GO:0008324">
    <property type="term" value="F:monoatomic cation transmembrane transporter activity"/>
    <property type="evidence" value="ECO:0007669"/>
    <property type="project" value="InterPro"/>
</dbReference>
<proteinExistence type="predicted"/>
<gene>
    <name evidence="8" type="ORF">CNO13_01195</name>
    <name evidence="9" type="ORF">EZU67_01200</name>
</gene>
<sequence length="428" mass="49714">MIKIIKYKNINKYSHLKLESLKKDEIYIAYIENNMKIISYLKAQIKNKEIKINHFYIDPNFKAEGIEKVLINNLIYYGKKNKLKKILCEINDINEELKSLEFSNENNIYEKDLTYETKKNTIIMKIGLSSILAEIASITSKLTVGILFNSFALIADALHVISDLILSTITYFSLKITSRPETIYYPYGYKKIENLISFIIGIIIIITGFTIFLNTTGLNKLINLSSKSELHIHHHNYDHHSQEDKKNILEIFSNNSLKKSIWIPLVPFIFFLVKIIEYLAKFQIGKRYNNYLLLALSSSDKNCIFSHGGTTLSLLLANYVWTGFDKVISICISFIMIKEGLQVIINNANNLLSKQDIDLKREVKNTLKNIDANFKELNFSHQGNNLILYIKLDLNYENNLKKLIQKIENIKKIIKKHHKEICEIYVLI</sequence>
<evidence type="ECO:0000313" key="9">
    <source>
        <dbReference type="EMBL" id="QBK61805.1"/>
    </source>
</evidence>
<reference evidence="9" key="2">
    <citation type="submission" date="2022-12" db="EMBL/GenBank/DDBJ databases">
        <title>Whole genome sequencing of Borrelia miyamotoi strains isolated at the Russian territory.</title>
        <authorList>
            <person name="Kuleshov K.V."/>
            <person name="Platonov A.E."/>
            <person name="Goptar I.A."/>
            <person name="Shipulin G.A."/>
            <person name="Markelov M.L."/>
            <person name="Koetsveld J."/>
            <person name="Kolyasnikova N.M."/>
            <person name="Sarksyan D.S."/>
            <person name="Toporkova M.G."/>
            <person name="Hovius J.W."/>
        </authorList>
    </citation>
    <scope>NUCLEOTIDE SEQUENCE</scope>
    <source>
        <strain evidence="8 10">Yekat-1</strain>
        <strain evidence="9">Yekat-76</strain>
    </source>
</reference>
<feature type="transmembrane region" description="Helical" evidence="6">
    <location>
        <begin position="261"/>
        <end position="280"/>
    </location>
</feature>
<dbReference type="SUPFAM" id="SSF161111">
    <property type="entry name" value="Cation efflux protein transmembrane domain-like"/>
    <property type="match status" value="1"/>
</dbReference>
<dbReference type="SUPFAM" id="SSF55729">
    <property type="entry name" value="Acyl-CoA N-acyltransferases (Nat)"/>
    <property type="match status" value="1"/>
</dbReference>
<evidence type="ECO:0000256" key="2">
    <source>
        <dbReference type="ARBA" id="ARBA00022448"/>
    </source>
</evidence>
<dbReference type="GO" id="GO:0016020">
    <property type="term" value="C:membrane"/>
    <property type="evidence" value="ECO:0007669"/>
    <property type="project" value="UniProtKB-SubCell"/>
</dbReference>
<evidence type="ECO:0000256" key="6">
    <source>
        <dbReference type="SAM" id="Phobius"/>
    </source>
</evidence>
<protein>
    <submittedName>
        <fullName evidence="9">Cation transporter</fullName>
    </submittedName>
</protein>
<feature type="transmembrane region" description="Helical" evidence="6">
    <location>
        <begin position="195"/>
        <end position="213"/>
    </location>
</feature>
<dbReference type="Pfam" id="PF01545">
    <property type="entry name" value="Cation_efflux"/>
    <property type="match status" value="1"/>
</dbReference>
<dbReference type="RefSeq" id="WP_099497069.1">
    <property type="nucleotide sequence ID" value="NZ_AP024371.1"/>
</dbReference>
<reference evidence="11" key="1">
    <citation type="submission" date="2019-03" db="EMBL/GenBank/DDBJ databases">
        <title>Whole genome sequencing of Borrelia miyamotoi strains isolated at the Russian territory.</title>
        <authorList>
            <person name="Kuleshov K.V."/>
            <person name="Platonov A.E."/>
            <person name="Goptar I.A."/>
            <person name="Shipulin G.A."/>
            <person name="Markelov M.L."/>
            <person name="Koetsveld J."/>
            <person name="Kolyasnikova N.M."/>
            <person name="Sarksyan D.S."/>
            <person name="Toporkova M.G."/>
            <person name="Hovius J.W."/>
        </authorList>
    </citation>
    <scope>NUCLEOTIDE SEQUENCE [LARGE SCALE GENOMIC DNA]</scope>
    <source>
        <strain evidence="11">Yekat-76</strain>
    </source>
</reference>
<dbReference type="GeneID" id="75118318"/>
<dbReference type="InterPro" id="IPR050291">
    <property type="entry name" value="CDF_Transporter"/>
</dbReference>
<accession>A0AAP8YVM9</accession>
<dbReference type="Proteomes" id="UP000291995">
    <property type="component" value="Chromosome"/>
</dbReference>
<name>A0AAP8YVM9_9SPIR</name>
<dbReference type="Proteomes" id="UP000230633">
    <property type="component" value="Chromosome"/>
</dbReference>
<keyword evidence="5 6" id="KW-0472">Membrane</keyword>
<comment type="subcellular location">
    <subcellularLocation>
        <location evidence="1">Membrane</location>
        <topology evidence="1">Multi-pass membrane protein</topology>
    </subcellularLocation>
</comment>
<organism evidence="9 11">
    <name type="scientific">Borrelia miyamotoi</name>
    <dbReference type="NCBI Taxonomy" id="47466"/>
    <lineage>
        <taxon>Bacteria</taxon>
        <taxon>Pseudomonadati</taxon>
        <taxon>Spirochaetota</taxon>
        <taxon>Spirochaetia</taxon>
        <taxon>Spirochaetales</taxon>
        <taxon>Borreliaceae</taxon>
        <taxon>Borrelia</taxon>
    </lineage>
</organism>
<evidence type="ECO:0000313" key="11">
    <source>
        <dbReference type="Proteomes" id="UP000291995"/>
    </source>
</evidence>
<dbReference type="InterPro" id="IPR016181">
    <property type="entry name" value="Acyl_CoA_acyltransferase"/>
</dbReference>
<evidence type="ECO:0000256" key="1">
    <source>
        <dbReference type="ARBA" id="ARBA00004141"/>
    </source>
</evidence>
<dbReference type="InterPro" id="IPR027469">
    <property type="entry name" value="Cation_efflux_TMD_sf"/>
</dbReference>
<dbReference type="PANTHER" id="PTHR43840">
    <property type="entry name" value="MITOCHONDRIAL METAL TRANSPORTER 1-RELATED"/>
    <property type="match status" value="1"/>
</dbReference>
<evidence type="ECO:0000256" key="4">
    <source>
        <dbReference type="ARBA" id="ARBA00022989"/>
    </source>
</evidence>
<feature type="transmembrane region" description="Helical" evidence="6">
    <location>
        <begin position="126"/>
        <end position="148"/>
    </location>
</feature>
<dbReference type="EMBL" id="CP024333">
    <property type="protein sequence ID" value="ATQ15820.1"/>
    <property type="molecule type" value="Genomic_DNA"/>
</dbReference>
<dbReference type="EMBL" id="CP036557">
    <property type="protein sequence ID" value="QBK61805.1"/>
    <property type="molecule type" value="Genomic_DNA"/>
</dbReference>
<feature type="transmembrane region" description="Helical" evidence="6">
    <location>
        <begin position="154"/>
        <end position="174"/>
    </location>
</feature>
<feature type="domain" description="Cation efflux protein transmembrane" evidence="7">
    <location>
        <begin position="130"/>
        <end position="227"/>
    </location>
</feature>
<evidence type="ECO:0000256" key="3">
    <source>
        <dbReference type="ARBA" id="ARBA00022692"/>
    </source>
</evidence>
<keyword evidence="3 6" id="KW-0812">Transmembrane</keyword>
<evidence type="ECO:0000313" key="10">
    <source>
        <dbReference type="Proteomes" id="UP000230633"/>
    </source>
</evidence>
<evidence type="ECO:0000313" key="8">
    <source>
        <dbReference type="EMBL" id="ATQ15820.1"/>
    </source>
</evidence>
<keyword evidence="2" id="KW-0813">Transport</keyword>
<dbReference type="AlphaFoldDB" id="A0AAP8YVM9"/>
<dbReference type="PANTHER" id="PTHR43840:SF15">
    <property type="entry name" value="MITOCHONDRIAL METAL TRANSPORTER 1-RELATED"/>
    <property type="match status" value="1"/>
</dbReference>
<keyword evidence="4 6" id="KW-1133">Transmembrane helix</keyword>
<dbReference type="Gene3D" id="1.20.1510.10">
    <property type="entry name" value="Cation efflux protein transmembrane domain"/>
    <property type="match status" value="1"/>
</dbReference>
<evidence type="ECO:0000259" key="7">
    <source>
        <dbReference type="Pfam" id="PF01545"/>
    </source>
</evidence>
<evidence type="ECO:0000256" key="5">
    <source>
        <dbReference type="ARBA" id="ARBA00023136"/>
    </source>
</evidence>
<dbReference type="InterPro" id="IPR058533">
    <property type="entry name" value="Cation_efflux_TM"/>
</dbReference>
<dbReference type="Gene3D" id="3.40.630.30">
    <property type="match status" value="1"/>
</dbReference>